<feature type="non-terminal residue" evidence="1">
    <location>
        <position position="1"/>
    </location>
</feature>
<protein>
    <submittedName>
        <fullName evidence="1">11473_t:CDS:1</fullName>
    </submittedName>
</protein>
<name>A0ACA9QGG7_9GLOM</name>
<dbReference type="Proteomes" id="UP000789525">
    <property type="component" value="Unassembled WGS sequence"/>
</dbReference>
<reference evidence="1" key="1">
    <citation type="submission" date="2021-06" db="EMBL/GenBank/DDBJ databases">
        <authorList>
            <person name="Kallberg Y."/>
            <person name="Tangrot J."/>
            <person name="Rosling A."/>
        </authorList>
    </citation>
    <scope>NUCLEOTIDE SEQUENCE</scope>
    <source>
        <strain evidence="1">CL356</strain>
    </source>
</reference>
<gene>
    <name evidence="1" type="ORF">ACOLOM_LOCUS12662</name>
</gene>
<evidence type="ECO:0000313" key="2">
    <source>
        <dbReference type="Proteomes" id="UP000789525"/>
    </source>
</evidence>
<organism evidence="1 2">
    <name type="scientific">Acaulospora colombiana</name>
    <dbReference type="NCBI Taxonomy" id="27376"/>
    <lineage>
        <taxon>Eukaryota</taxon>
        <taxon>Fungi</taxon>
        <taxon>Fungi incertae sedis</taxon>
        <taxon>Mucoromycota</taxon>
        <taxon>Glomeromycotina</taxon>
        <taxon>Glomeromycetes</taxon>
        <taxon>Diversisporales</taxon>
        <taxon>Acaulosporaceae</taxon>
        <taxon>Acaulospora</taxon>
    </lineage>
</organism>
<sequence>EATTFYEPEGFDTTPSLSASTPARHTSYPLNPQELFARIGNSSSEIQGPRNRLRRPYEIVYDREIEPTQITNHNVGVTESVRETGSRSRQNTVPISSPPLANISIPSPLHRPPSPSPVVEETLFDGFPSLSRRRIPLSQSPLAPIEDRRQPRITSPYQDLFDRLSNTNPPCSTIGANSGSTPSPQYRLRTTFTTAPNLSRYILVVYRSPHGL</sequence>
<comment type="caution">
    <text evidence="1">The sequence shown here is derived from an EMBL/GenBank/DDBJ whole genome shotgun (WGS) entry which is preliminary data.</text>
</comment>
<keyword evidence="2" id="KW-1185">Reference proteome</keyword>
<feature type="non-terminal residue" evidence="1">
    <location>
        <position position="212"/>
    </location>
</feature>
<proteinExistence type="predicted"/>
<dbReference type="EMBL" id="CAJVPT010052743">
    <property type="protein sequence ID" value="CAG8750208.1"/>
    <property type="molecule type" value="Genomic_DNA"/>
</dbReference>
<accession>A0ACA9QGG7</accession>
<evidence type="ECO:0000313" key="1">
    <source>
        <dbReference type="EMBL" id="CAG8750208.1"/>
    </source>
</evidence>